<dbReference type="PROSITE" id="PS51257">
    <property type="entry name" value="PROKAR_LIPOPROTEIN"/>
    <property type="match status" value="1"/>
</dbReference>
<feature type="chain" id="PRO_5047501461" description="Lipoprotein" evidence="2">
    <location>
        <begin position="20"/>
        <end position="176"/>
    </location>
</feature>
<keyword evidence="2" id="KW-0732">Signal</keyword>
<organism evidence="3 4">
    <name type="scientific">Streptomyces monticola</name>
    <dbReference type="NCBI Taxonomy" id="2666263"/>
    <lineage>
        <taxon>Bacteria</taxon>
        <taxon>Bacillati</taxon>
        <taxon>Actinomycetota</taxon>
        <taxon>Actinomycetes</taxon>
        <taxon>Kitasatosporales</taxon>
        <taxon>Streptomycetaceae</taxon>
        <taxon>Streptomyces</taxon>
    </lineage>
</organism>
<accession>A0ABW2JRH9</accession>
<feature type="region of interest" description="Disordered" evidence="1">
    <location>
        <begin position="150"/>
        <end position="176"/>
    </location>
</feature>
<name>A0ABW2JRH9_9ACTN</name>
<feature type="compositionally biased region" description="Gly residues" evidence="1">
    <location>
        <begin position="49"/>
        <end position="61"/>
    </location>
</feature>
<evidence type="ECO:0000256" key="1">
    <source>
        <dbReference type="SAM" id="MobiDB-lite"/>
    </source>
</evidence>
<gene>
    <name evidence="3" type="ORF">ACFQVC_29555</name>
</gene>
<feature type="region of interest" description="Disordered" evidence="1">
    <location>
        <begin position="26"/>
        <end position="64"/>
    </location>
</feature>
<sequence length="176" mass="16886">MLKHVRICAAAAAVAAALALTGCSGDGGGKGKKGDEPAASEGAQETPGGDAGDTGGSGGTGSDAKGGSLDGVWVAVANGKSVALTISKGGKVAALAELGVGSGTGVTCVGKAGTEAGTQMIHLTCKGGGQREMGRVESVDATSMKVAWEGAGTDDFKKTENGQLPEGIPTEGLPQS</sequence>
<evidence type="ECO:0000256" key="2">
    <source>
        <dbReference type="SAM" id="SignalP"/>
    </source>
</evidence>
<keyword evidence="4" id="KW-1185">Reference proteome</keyword>
<proteinExistence type="predicted"/>
<evidence type="ECO:0000313" key="3">
    <source>
        <dbReference type="EMBL" id="MFC7308357.1"/>
    </source>
</evidence>
<dbReference type="RefSeq" id="WP_381836267.1">
    <property type="nucleotide sequence ID" value="NZ_JBHTCF010000015.1"/>
</dbReference>
<dbReference type="Proteomes" id="UP001596523">
    <property type="component" value="Unassembled WGS sequence"/>
</dbReference>
<comment type="caution">
    <text evidence="3">The sequence shown here is derived from an EMBL/GenBank/DDBJ whole genome shotgun (WGS) entry which is preliminary data.</text>
</comment>
<evidence type="ECO:0008006" key="5">
    <source>
        <dbReference type="Google" id="ProtNLM"/>
    </source>
</evidence>
<protein>
    <recommendedName>
        <fullName evidence="5">Lipoprotein</fullName>
    </recommendedName>
</protein>
<dbReference type="EMBL" id="JBHTCF010000015">
    <property type="protein sequence ID" value="MFC7308357.1"/>
    <property type="molecule type" value="Genomic_DNA"/>
</dbReference>
<evidence type="ECO:0000313" key="4">
    <source>
        <dbReference type="Proteomes" id="UP001596523"/>
    </source>
</evidence>
<feature type="signal peptide" evidence="2">
    <location>
        <begin position="1"/>
        <end position="19"/>
    </location>
</feature>
<reference evidence="4" key="1">
    <citation type="journal article" date="2019" name="Int. J. Syst. Evol. Microbiol.">
        <title>The Global Catalogue of Microorganisms (GCM) 10K type strain sequencing project: providing services to taxonomists for standard genome sequencing and annotation.</title>
        <authorList>
            <consortium name="The Broad Institute Genomics Platform"/>
            <consortium name="The Broad Institute Genome Sequencing Center for Infectious Disease"/>
            <person name="Wu L."/>
            <person name="Ma J."/>
        </authorList>
    </citation>
    <scope>NUCLEOTIDE SEQUENCE [LARGE SCALE GENOMIC DNA]</scope>
    <source>
        <strain evidence="4">SYNS20</strain>
    </source>
</reference>